<dbReference type="InterPro" id="IPR005835">
    <property type="entry name" value="NTP_transferase_dom"/>
</dbReference>
<dbReference type="Gene3D" id="3.90.550.10">
    <property type="entry name" value="Spore Coat Polysaccharide Biosynthesis Protein SpsA, Chain A"/>
    <property type="match status" value="1"/>
</dbReference>
<dbReference type="GeneID" id="22575216"/>
<dbReference type="KEGG" id="lpan:LPMP_230120"/>
<evidence type="ECO:0000313" key="9">
    <source>
        <dbReference type="EMBL" id="AIN98464.1"/>
    </source>
</evidence>
<keyword evidence="9" id="KW-0548">Nucleotidyltransferase</keyword>
<evidence type="ECO:0000259" key="8">
    <source>
        <dbReference type="Pfam" id="PF25087"/>
    </source>
</evidence>
<evidence type="ECO:0000256" key="2">
    <source>
        <dbReference type="ARBA" id="ARBA00007274"/>
    </source>
</evidence>
<evidence type="ECO:0000256" key="5">
    <source>
        <dbReference type="ARBA" id="ARBA00022741"/>
    </source>
</evidence>
<dbReference type="GO" id="GO:0004475">
    <property type="term" value="F:mannose-1-phosphate guanylyltransferase (GTP) activity"/>
    <property type="evidence" value="ECO:0007669"/>
    <property type="project" value="UniProtKB-EC"/>
</dbReference>
<feature type="domain" description="Mannose-1-phosphate guanyltransferase C-terminal" evidence="8">
    <location>
        <begin position="270"/>
        <end position="378"/>
    </location>
</feature>
<feature type="domain" description="Nucleotidyl transferase" evidence="7">
    <location>
        <begin position="11"/>
        <end position="237"/>
    </location>
</feature>
<dbReference type="Pfam" id="PF25087">
    <property type="entry name" value="GMPPB_C"/>
    <property type="match status" value="1"/>
</dbReference>
<dbReference type="UniPathway" id="UPA00126">
    <property type="reaction ID" value="UER00930"/>
</dbReference>
<evidence type="ECO:0000256" key="1">
    <source>
        <dbReference type="ARBA" id="ARBA00004823"/>
    </source>
</evidence>
<dbReference type="RefSeq" id="XP_010699171.1">
    <property type="nucleotide sequence ID" value="XM_010700869.1"/>
</dbReference>
<organism evidence="9 10">
    <name type="scientific">Leishmania panamensis</name>
    <dbReference type="NCBI Taxonomy" id="5679"/>
    <lineage>
        <taxon>Eukaryota</taxon>
        <taxon>Discoba</taxon>
        <taxon>Euglenozoa</taxon>
        <taxon>Kinetoplastea</taxon>
        <taxon>Metakinetoplastina</taxon>
        <taxon>Trypanosomatida</taxon>
        <taxon>Trypanosomatidae</taxon>
        <taxon>Leishmaniinae</taxon>
        <taxon>Leishmania</taxon>
        <taxon>Leishmania guyanensis species complex</taxon>
    </lineage>
</organism>
<reference evidence="9 10" key="1">
    <citation type="journal article" date="2015" name="Sci. Rep.">
        <title>The genome of Leishmania panamensis: insights into genomics of the L. (Viannia) subgenus.</title>
        <authorList>
            <person name="Llanes A."/>
            <person name="Restrepo C.M."/>
            <person name="Vecchio G.D."/>
            <person name="Anguizola F.J."/>
            <person name="Lleonart R."/>
        </authorList>
    </citation>
    <scope>NUCLEOTIDE SEQUENCE [LARGE SCALE GENOMIC DNA]</scope>
    <source>
        <strain evidence="9 10">MHOM/PA/94/PSC-1</strain>
    </source>
</reference>
<dbReference type="EMBL" id="CP009392">
    <property type="protein sequence ID" value="AIN98464.1"/>
    <property type="molecule type" value="Genomic_DNA"/>
</dbReference>
<dbReference type="VEuPathDB" id="TriTrypDB:LPAL13_230006000"/>
<evidence type="ECO:0000259" key="7">
    <source>
        <dbReference type="Pfam" id="PF00483"/>
    </source>
</evidence>
<evidence type="ECO:0000313" key="10">
    <source>
        <dbReference type="Proteomes" id="UP000063063"/>
    </source>
</evidence>
<dbReference type="InterPro" id="IPR029044">
    <property type="entry name" value="Nucleotide-diphossugar_trans"/>
</dbReference>
<dbReference type="InterPro" id="IPR050486">
    <property type="entry name" value="Mannose-1P_guanyltransferase"/>
</dbReference>
<dbReference type="CDD" id="cd06425">
    <property type="entry name" value="M1P_guanylylT_B_like_N"/>
    <property type="match status" value="1"/>
</dbReference>
<dbReference type="OrthoDB" id="1733332at2759"/>
<protein>
    <recommendedName>
        <fullName evidence="3">mannose-1-phosphate guanylyltransferase</fullName>
        <ecNumber evidence="3">2.7.7.13</ecNumber>
    </recommendedName>
</protein>
<keyword evidence="4 9" id="KW-0808">Transferase</keyword>
<dbReference type="InterPro" id="IPR056729">
    <property type="entry name" value="GMPPB_C"/>
</dbReference>
<name>A0A088RT81_LEIPA</name>
<dbReference type="GO" id="GO:0009298">
    <property type="term" value="P:GDP-mannose biosynthetic process"/>
    <property type="evidence" value="ECO:0007669"/>
    <property type="project" value="UniProtKB-UniPathway"/>
</dbReference>
<dbReference type="GO" id="GO:0005525">
    <property type="term" value="F:GTP binding"/>
    <property type="evidence" value="ECO:0007669"/>
    <property type="project" value="UniProtKB-KW"/>
</dbReference>
<comment type="similarity">
    <text evidence="2">Belongs to the transferase hexapeptide repeat family.</text>
</comment>
<dbReference type="PANTHER" id="PTHR22572">
    <property type="entry name" value="SUGAR-1-PHOSPHATE GUANYL TRANSFERASE"/>
    <property type="match status" value="1"/>
</dbReference>
<dbReference type="AlphaFoldDB" id="A0A088RT81"/>
<dbReference type="Pfam" id="PF00483">
    <property type="entry name" value="NTP_transferase"/>
    <property type="match status" value="1"/>
</dbReference>
<dbReference type="EC" id="2.7.7.13" evidence="3"/>
<proteinExistence type="inferred from homology"/>
<evidence type="ECO:0000256" key="3">
    <source>
        <dbReference type="ARBA" id="ARBA00012387"/>
    </source>
</evidence>
<evidence type="ECO:0000256" key="6">
    <source>
        <dbReference type="ARBA" id="ARBA00023134"/>
    </source>
</evidence>
<dbReference type="InterPro" id="IPR045233">
    <property type="entry name" value="GMPPB_N"/>
</dbReference>
<dbReference type="SUPFAM" id="SSF53448">
    <property type="entry name" value="Nucleotide-diphospho-sugar transferases"/>
    <property type="match status" value="1"/>
</dbReference>
<keyword evidence="5" id="KW-0547">Nucleotide-binding</keyword>
<dbReference type="Proteomes" id="UP000063063">
    <property type="component" value="Chromosome 23"/>
</dbReference>
<dbReference type="Gene3D" id="2.160.10.10">
    <property type="entry name" value="Hexapeptide repeat proteins"/>
    <property type="match status" value="1"/>
</dbReference>
<accession>A0A088RT81</accession>
<comment type="pathway">
    <text evidence="1">Nucleotide-sugar biosynthesis; GDP-alpha-D-mannose biosynthesis; GDP-alpha-D-mannose from alpha-D-mannose 1-phosphate (GTP route): step 1/1.</text>
</comment>
<dbReference type="FunFam" id="3.90.550.10:FF:000013">
    <property type="entry name" value="mannose-1-phosphate guanyltransferase beta"/>
    <property type="match status" value="1"/>
</dbReference>
<evidence type="ECO:0000256" key="4">
    <source>
        <dbReference type="ARBA" id="ARBA00022679"/>
    </source>
</evidence>
<dbReference type="VEuPathDB" id="TriTrypDB:LPMP_230120"/>
<keyword evidence="6" id="KW-0342">GTP-binding</keyword>
<keyword evidence="10" id="KW-1185">Reference proteome</keyword>
<sequence>MSAPDGQGMRAVILVGGFGTRLRPLTLTTPKPLVPFCNKPMIIHQIEALKAVGVTEVILAVAYRPETMKAELDEWSQKLGISFVFSVEEEPLGTAGPLGLARDILLQDDKPFFVLNSDVTCKFPLQELLSFHQAHGGEGTIMVSQVEQWEKYGVVVYSPQTYQIERFVEKPKKFLGDRINAGIYIFNKSILKRIPPCRASIEKEIFPVMASEGQLYAFNVEGFWMDIGQPKDYILGMTKFIDSLVSGGCETEQLRTEAKEHQNGSRFAVVGASLIHPTAKIGDGAVIGPHASIGANCVIGESCRINNAAILDNTKVGKGTIVVCSIVGWNSRIGSWCHIEGTSVLGDDVEVKDGVVLVGAKVLPNKDVGDHHFEPGIIM</sequence>
<gene>
    <name evidence="9" type="primary">GDPMP</name>
    <name evidence="9" type="ORF">LPMP_230120</name>
</gene>
<dbReference type="eggNOG" id="KOG1322">
    <property type="taxonomic scope" value="Eukaryota"/>
</dbReference>